<evidence type="ECO:0000256" key="1">
    <source>
        <dbReference type="SAM" id="MobiDB-lite"/>
    </source>
</evidence>
<dbReference type="VEuPathDB" id="FungiDB:AMAG_05471"/>
<sequence length="252" mass="27491">MTVGHPNYIGPSAGPANNWTCAEPVDYLYSMPIQGPPPPERQRYFAIRVVSGELTNVDEYLEYLANRCPSLDENSSLADGDDAMDGDWTAIPNPSLDDVDLIEEYALEKVSTARIVPSVLQPIISAWAAPNDDVARAAEDEVDTLAFRQRAPHSPNPDVDTFPEHEELLAPSDRLAPHHDPSLDPMDVVDPLDNDLLTADTAAAMLDRLNQVLDQLRSQRAALLDAATSLPPSSPSHTPQFGPVRDPLRTPS</sequence>
<feature type="region of interest" description="Disordered" evidence="1">
    <location>
        <begin position="224"/>
        <end position="252"/>
    </location>
</feature>
<evidence type="ECO:0000313" key="3">
    <source>
        <dbReference type="Proteomes" id="UP000054350"/>
    </source>
</evidence>
<keyword evidence="3" id="KW-1185">Reference proteome</keyword>
<reference evidence="3" key="2">
    <citation type="submission" date="2009-11" db="EMBL/GenBank/DDBJ databases">
        <title>The Genome Sequence of Allomyces macrogynus strain ATCC 38327.</title>
        <authorList>
            <consortium name="The Broad Institute Genome Sequencing Platform"/>
            <person name="Russ C."/>
            <person name="Cuomo C."/>
            <person name="Shea T."/>
            <person name="Young S.K."/>
            <person name="Zeng Q."/>
            <person name="Koehrsen M."/>
            <person name="Haas B."/>
            <person name="Borodovsky M."/>
            <person name="Guigo R."/>
            <person name="Alvarado L."/>
            <person name="Berlin A."/>
            <person name="Borenstein D."/>
            <person name="Chen Z."/>
            <person name="Engels R."/>
            <person name="Freedman E."/>
            <person name="Gellesch M."/>
            <person name="Goldberg J."/>
            <person name="Griggs A."/>
            <person name="Gujja S."/>
            <person name="Heiman D."/>
            <person name="Hepburn T."/>
            <person name="Howarth C."/>
            <person name="Jen D."/>
            <person name="Larson L."/>
            <person name="Lewis B."/>
            <person name="Mehta T."/>
            <person name="Park D."/>
            <person name="Pearson M."/>
            <person name="Roberts A."/>
            <person name="Saif S."/>
            <person name="Shenoy N."/>
            <person name="Sisk P."/>
            <person name="Stolte C."/>
            <person name="Sykes S."/>
            <person name="Walk T."/>
            <person name="White J."/>
            <person name="Yandava C."/>
            <person name="Burger G."/>
            <person name="Gray M.W."/>
            <person name="Holland P.W.H."/>
            <person name="King N."/>
            <person name="Lang F.B.F."/>
            <person name="Roger A.J."/>
            <person name="Ruiz-Trillo I."/>
            <person name="Lander E."/>
            <person name="Nusbaum C."/>
        </authorList>
    </citation>
    <scope>NUCLEOTIDE SEQUENCE [LARGE SCALE GENOMIC DNA]</scope>
    <source>
        <strain evidence="3">ATCC 38327</strain>
    </source>
</reference>
<proteinExistence type="predicted"/>
<evidence type="ECO:0000313" key="2">
    <source>
        <dbReference type="EMBL" id="KNE60032.1"/>
    </source>
</evidence>
<protein>
    <submittedName>
        <fullName evidence="2">Uncharacterized protein</fullName>
    </submittedName>
</protein>
<name>A0A0L0SC71_ALLM3</name>
<accession>A0A0L0SC71</accession>
<reference evidence="2 3" key="1">
    <citation type="submission" date="2009-11" db="EMBL/GenBank/DDBJ databases">
        <title>Annotation of Allomyces macrogynus ATCC 38327.</title>
        <authorList>
            <consortium name="The Broad Institute Genome Sequencing Platform"/>
            <person name="Russ C."/>
            <person name="Cuomo C."/>
            <person name="Burger G."/>
            <person name="Gray M.W."/>
            <person name="Holland P.W.H."/>
            <person name="King N."/>
            <person name="Lang F.B.F."/>
            <person name="Roger A.J."/>
            <person name="Ruiz-Trillo I."/>
            <person name="Young S.K."/>
            <person name="Zeng Q."/>
            <person name="Gargeya S."/>
            <person name="Fitzgerald M."/>
            <person name="Haas B."/>
            <person name="Abouelleil A."/>
            <person name="Alvarado L."/>
            <person name="Arachchi H.M."/>
            <person name="Berlin A."/>
            <person name="Chapman S.B."/>
            <person name="Gearin G."/>
            <person name="Goldberg J."/>
            <person name="Griggs A."/>
            <person name="Gujja S."/>
            <person name="Hansen M."/>
            <person name="Heiman D."/>
            <person name="Howarth C."/>
            <person name="Larimer J."/>
            <person name="Lui A."/>
            <person name="MacDonald P.J.P."/>
            <person name="McCowen C."/>
            <person name="Montmayeur A."/>
            <person name="Murphy C."/>
            <person name="Neiman D."/>
            <person name="Pearson M."/>
            <person name="Priest M."/>
            <person name="Roberts A."/>
            <person name="Saif S."/>
            <person name="Shea T."/>
            <person name="Sisk P."/>
            <person name="Stolte C."/>
            <person name="Sykes S."/>
            <person name="Wortman J."/>
            <person name="Nusbaum C."/>
            <person name="Birren B."/>
        </authorList>
    </citation>
    <scope>NUCLEOTIDE SEQUENCE [LARGE SCALE GENOMIC DNA]</scope>
    <source>
        <strain evidence="2 3">ATCC 38327</strain>
    </source>
</reference>
<feature type="compositionally biased region" description="Low complexity" evidence="1">
    <location>
        <begin position="224"/>
        <end position="239"/>
    </location>
</feature>
<dbReference type="Proteomes" id="UP000054350">
    <property type="component" value="Unassembled WGS sequence"/>
</dbReference>
<dbReference type="AlphaFoldDB" id="A0A0L0SC71"/>
<gene>
    <name evidence="2" type="ORF">AMAG_05471</name>
</gene>
<dbReference type="EMBL" id="GG745335">
    <property type="protein sequence ID" value="KNE60032.1"/>
    <property type="molecule type" value="Genomic_DNA"/>
</dbReference>
<organism evidence="2 3">
    <name type="scientific">Allomyces macrogynus (strain ATCC 38327)</name>
    <name type="common">Allomyces javanicus var. macrogynus</name>
    <dbReference type="NCBI Taxonomy" id="578462"/>
    <lineage>
        <taxon>Eukaryota</taxon>
        <taxon>Fungi</taxon>
        <taxon>Fungi incertae sedis</taxon>
        <taxon>Blastocladiomycota</taxon>
        <taxon>Blastocladiomycetes</taxon>
        <taxon>Blastocladiales</taxon>
        <taxon>Blastocladiaceae</taxon>
        <taxon>Allomyces</taxon>
    </lineage>
</organism>